<organism evidence="2">
    <name type="scientific">marine metagenome</name>
    <dbReference type="NCBI Taxonomy" id="408172"/>
    <lineage>
        <taxon>unclassified sequences</taxon>
        <taxon>metagenomes</taxon>
        <taxon>ecological metagenomes</taxon>
    </lineage>
</organism>
<sequence length="101" mass="11221">MRSAGLENSVTSFSLSTHQANTEQYQRRADEAENFVDESQMPEATPPEDGRSEQVPPQEANPQQEVDSPQEETPPQSEEESDTQQEESQSRDIGGNLDVKA</sequence>
<accession>A0A382DC08</accession>
<dbReference type="EMBL" id="UINC01038478">
    <property type="protein sequence ID" value="SVB35552.1"/>
    <property type="molecule type" value="Genomic_DNA"/>
</dbReference>
<evidence type="ECO:0000313" key="2">
    <source>
        <dbReference type="EMBL" id="SVB35552.1"/>
    </source>
</evidence>
<proteinExistence type="predicted"/>
<name>A0A382DC08_9ZZZZ</name>
<feature type="compositionally biased region" description="Polar residues" evidence="1">
    <location>
        <begin position="1"/>
        <end position="24"/>
    </location>
</feature>
<gene>
    <name evidence="2" type="ORF">METZ01_LOCUS188406</name>
</gene>
<evidence type="ECO:0000256" key="1">
    <source>
        <dbReference type="SAM" id="MobiDB-lite"/>
    </source>
</evidence>
<feature type="region of interest" description="Disordered" evidence="1">
    <location>
        <begin position="1"/>
        <end position="101"/>
    </location>
</feature>
<reference evidence="2" key="1">
    <citation type="submission" date="2018-05" db="EMBL/GenBank/DDBJ databases">
        <authorList>
            <person name="Lanie J.A."/>
            <person name="Ng W.-L."/>
            <person name="Kazmierczak K.M."/>
            <person name="Andrzejewski T.M."/>
            <person name="Davidsen T.M."/>
            <person name="Wayne K.J."/>
            <person name="Tettelin H."/>
            <person name="Glass J.I."/>
            <person name="Rusch D."/>
            <person name="Podicherti R."/>
            <person name="Tsui H.-C.T."/>
            <person name="Winkler M.E."/>
        </authorList>
    </citation>
    <scope>NUCLEOTIDE SEQUENCE</scope>
</reference>
<dbReference type="AlphaFoldDB" id="A0A382DC08"/>
<protein>
    <submittedName>
        <fullName evidence="2">Uncharacterized protein</fullName>
    </submittedName>
</protein>